<organism evidence="1 2">
    <name type="scientific">Mycena rosella</name>
    <name type="common">Pink bonnet</name>
    <name type="synonym">Agaricus rosellus</name>
    <dbReference type="NCBI Taxonomy" id="1033263"/>
    <lineage>
        <taxon>Eukaryota</taxon>
        <taxon>Fungi</taxon>
        <taxon>Dikarya</taxon>
        <taxon>Basidiomycota</taxon>
        <taxon>Agaricomycotina</taxon>
        <taxon>Agaricomycetes</taxon>
        <taxon>Agaricomycetidae</taxon>
        <taxon>Agaricales</taxon>
        <taxon>Marasmiineae</taxon>
        <taxon>Mycenaceae</taxon>
        <taxon>Mycena</taxon>
    </lineage>
</organism>
<protein>
    <submittedName>
        <fullName evidence="1">Uncharacterized protein</fullName>
    </submittedName>
</protein>
<reference evidence="1" key="1">
    <citation type="submission" date="2023-03" db="EMBL/GenBank/DDBJ databases">
        <title>Massive genome expansion in bonnet fungi (Mycena s.s.) driven by repeated elements and novel gene families across ecological guilds.</title>
        <authorList>
            <consortium name="Lawrence Berkeley National Laboratory"/>
            <person name="Harder C.B."/>
            <person name="Miyauchi S."/>
            <person name="Viragh M."/>
            <person name="Kuo A."/>
            <person name="Thoen E."/>
            <person name="Andreopoulos B."/>
            <person name="Lu D."/>
            <person name="Skrede I."/>
            <person name="Drula E."/>
            <person name="Henrissat B."/>
            <person name="Morin E."/>
            <person name="Kohler A."/>
            <person name="Barry K."/>
            <person name="LaButti K."/>
            <person name="Morin E."/>
            <person name="Salamov A."/>
            <person name="Lipzen A."/>
            <person name="Mereny Z."/>
            <person name="Hegedus B."/>
            <person name="Baldrian P."/>
            <person name="Stursova M."/>
            <person name="Weitz H."/>
            <person name="Taylor A."/>
            <person name="Grigoriev I.V."/>
            <person name="Nagy L.G."/>
            <person name="Martin F."/>
            <person name="Kauserud H."/>
        </authorList>
    </citation>
    <scope>NUCLEOTIDE SEQUENCE</scope>
    <source>
        <strain evidence="1">CBHHK067</strain>
    </source>
</reference>
<comment type="caution">
    <text evidence="1">The sequence shown here is derived from an EMBL/GenBank/DDBJ whole genome shotgun (WGS) entry which is preliminary data.</text>
</comment>
<dbReference type="EMBL" id="JARKIE010000019">
    <property type="protein sequence ID" value="KAJ7700671.1"/>
    <property type="molecule type" value="Genomic_DNA"/>
</dbReference>
<proteinExistence type="predicted"/>
<evidence type="ECO:0000313" key="2">
    <source>
        <dbReference type="Proteomes" id="UP001221757"/>
    </source>
</evidence>
<gene>
    <name evidence="1" type="ORF">B0H17DRAFT_1128540</name>
</gene>
<name>A0AAD7DVD2_MYCRO</name>
<evidence type="ECO:0000313" key="1">
    <source>
        <dbReference type="EMBL" id="KAJ7700671.1"/>
    </source>
</evidence>
<keyword evidence="2" id="KW-1185">Reference proteome</keyword>
<dbReference type="AlphaFoldDB" id="A0AAD7DVD2"/>
<accession>A0AAD7DVD2</accession>
<dbReference type="Proteomes" id="UP001221757">
    <property type="component" value="Unassembled WGS sequence"/>
</dbReference>
<sequence length="174" mass="19009">MGTTEMKLPGFACGDSVVYIEGSTSDVKHRHTNVTKTCTGPRRTERCYKDRELNDGQAHTNTTKRESRLDSDKRLAQYGCASHTRFEGTAQNGVRTITHASRARKLEAGPTVPPPSMPGIGRVDARGAERHDRWDGGNENAKISTYLPLIFSEGQGTPLPHSARGSQTAQTMVV</sequence>